<dbReference type="InterPro" id="IPR036059">
    <property type="entry name" value="TldD/PmbA_sf"/>
</dbReference>
<feature type="domain" description="Metalloprotease TldD/E C-terminal" evidence="6">
    <location>
        <begin position="213"/>
        <end position="444"/>
    </location>
</feature>
<accession>R1CX74</accession>
<dbReference type="RefSeq" id="WP_006309045.1">
    <property type="nucleotide sequence ID" value="NZ_ARZA01000069.1"/>
</dbReference>
<evidence type="ECO:0000256" key="3">
    <source>
        <dbReference type="ARBA" id="ARBA00022801"/>
    </source>
</evidence>
<dbReference type="Pfam" id="PF01523">
    <property type="entry name" value="PmbA_TldD_1st"/>
    <property type="match status" value="1"/>
</dbReference>
<evidence type="ECO:0000259" key="6">
    <source>
        <dbReference type="Pfam" id="PF19289"/>
    </source>
</evidence>
<gene>
    <name evidence="7" type="ORF">L21TH_0705</name>
</gene>
<dbReference type="EMBL" id="ARZA01000069">
    <property type="protein sequence ID" value="EOD01229.1"/>
    <property type="molecule type" value="Genomic_DNA"/>
</dbReference>
<evidence type="ECO:0000313" key="8">
    <source>
        <dbReference type="Proteomes" id="UP000013378"/>
    </source>
</evidence>
<dbReference type="GO" id="GO:0008237">
    <property type="term" value="F:metallopeptidase activity"/>
    <property type="evidence" value="ECO:0007669"/>
    <property type="project" value="UniProtKB-KW"/>
</dbReference>
<proteinExistence type="inferred from homology"/>
<dbReference type="Proteomes" id="UP000013378">
    <property type="component" value="Unassembled WGS sequence"/>
</dbReference>
<evidence type="ECO:0000256" key="1">
    <source>
        <dbReference type="ARBA" id="ARBA00005836"/>
    </source>
</evidence>
<dbReference type="PANTHER" id="PTHR30624:SF0">
    <property type="entry name" value="METALLOPROTEASE SLR0863"/>
    <property type="match status" value="1"/>
</dbReference>
<evidence type="ECO:0000256" key="2">
    <source>
        <dbReference type="ARBA" id="ARBA00022670"/>
    </source>
</evidence>
<dbReference type="OrthoDB" id="9803213at2"/>
<keyword evidence="8" id="KW-1185">Reference proteome</keyword>
<protein>
    <submittedName>
        <fullName evidence="7">TldD protein, part of proposed TldE/TldD proteolytic complex</fullName>
    </submittedName>
</protein>
<dbReference type="PATRIC" id="fig|1304284.3.peg.694"/>
<dbReference type="InterPro" id="IPR002510">
    <property type="entry name" value="Metalloprtase-TldD/E_N"/>
</dbReference>
<dbReference type="Gene3D" id="3.30.2290.10">
    <property type="entry name" value="PmbA/TldD superfamily"/>
    <property type="match status" value="1"/>
</dbReference>
<keyword evidence="2" id="KW-0645">Protease</keyword>
<sequence length="445" mass="50623">MFKFPENFYTDVRIEDVYETKIVYTLGEIDESRVRKYKGAFIRLFDGVRWYYSSTSEIDNIQKEIDTLSTYAQANENIDNNPLVQKFEVNKEEKLLYKGNDVYKVPIEEKHKILKGYFNILEKNETVKHWQAIYVDRKVIKSFYSSKGSNVKFDTQTSGMVISFDLSNGEKRFSERFQKASDTFEELKDKEKEFIKYIEKCEEFLINSEPVKPGNYKVILSPLAAGIFAHESFGHKSEADFMIGDETMKKEWAIGKEVGSEILSIVDDGNTISSGYTPFDDEGTKAQRTYLIKNGILAGRLHSGVTAENIGEELTGNARAMNFEFEPIVRMTNTYILPGNKTKEELFSEVDEGIYVETIKHGSGMSKFTLAPSLAYYIKNGKIDKPVNISVITGDVMKTLWEIDGLSNELELLSFVSGGCGKMEQYPLPVGFGGPYVRVKNIVVQ</sequence>
<organism evidence="7 8">
    <name type="scientific">Caldisalinibacter kiritimatiensis</name>
    <dbReference type="NCBI Taxonomy" id="1304284"/>
    <lineage>
        <taxon>Bacteria</taxon>
        <taxon>Bacillati</taxon>
        <taxon>Bacillota</taxon>
        <taxon>Tissierellia</taxon>
        <taxon>Tissierellales</taxon>
        <taxon>Thermohalobacteraceae</taxon>
        <taxon>Caldisalinibacter</taxon>
    </lineage>
</organism>
<dbReference type="STRING" id="1304284.L21TH_0705"/>
<dbReference type="GO" id="GO:0005829">
    <property type="term" value="C:cytosol"/>
    <property type="evidence" value="ECO:0007669"/>
    <property type="project" value="TreeGrafter"/>
</dbReference>
<evidence type="ECO:0000313" key="7">
    <source>
        <dbReference type="EMBL" id="EOD01229.1"/>
    </source>
</evidence>
<dbReference type="GO" id="GO:0006508">
    <property type="term" value="P:proteolysis"/>
    <property type="evidence" value="ECO:0007669"/>
    <property type="project" value="UniProtKB-KW"/>
</dbReference>
<dbReference type="eggNOG" id="COG0312">
    <property type="taxonomic scope" value="Bacteria"/>
</dbReference>
<dbReference type="SUPFAM" id="SSF111283">
    <property type="entry name" value="Putative modulator of DNA gyrase, PmbA/TldD"/>
    <property type="match status" value="1"/>
</dbReference>
<comment type="similarity">
    <text evidence="1">Belongs to the peptidase U62 family.</text>
</comment>
<comment type="caution">
    <text evidence="7">The sequence shown here is derived from an EMBL/GenBank/DDBJ whole genome shotgun (WGS) entry which is preliminary data.</text>
</comment>
<dbReference type="Pfam" id="PF19289">
    <property type="entry name" value="PmbA_TldD_3rd"/>
    <property type="match status" value="1"/>
</dbReference>
<dbReference type="InterPro" id="IPR035068">
    <property type="entry name" value="TldD/PmbA_N"/>
</dbReference>
<dbReference type="AlphaFoldDB" id="R1CX74"/>
<evidence type="ECO:0000259" key="5">
    <source>
        <dbReference type="Pfam" id="PF01523"/>
    </source>
</evidence>
<evidence type="ECO:0000256" key="4">
    <source>
        <dbReference type="ARBA" id="ARBA00023049"/>
    </source>
</evidence>
<feature type="domain" description="Metalloprotease TldD/E N-terminal" evidence="5">
    <location>
        <begin position="11"/>
        <end position="67"/>
    </location>
</feature>
<dbReference type="InterPro" id="IPR045569">
    <property type="entry name" value="Metalloprtase-TldD/E_C"/>
</dbReference>
<keyword evidence="4" id="KW-0482">Metalloprotease</keyword>
<keyword evidence="3" id="KW-0378">Hydrolase</keyword>
<name>R1CX74_9FIRM</name>
<reference evidence="7 8" key="1">
    <citation type="journal article" date="2015" name="Geomicrobiol. J.">
        <title>Caldisalinibacter kiritimatiensis gen. nov., sp. nov., a moderately thermohalophilic thiosulfate-reducing bacterium from a hypersaline microbial mat.</title>
        <authorList>
            <person name="Ben Hania W."/>
            <person name="Joseph M."/>
            <person name="Fiebig A."/>
            <person name="Bunk B."/>
            <person name="Klenk H.-P."/>
            <person name="Fardeau M.-L."/>
            <person name="Spring S."/>
        </authorList>
    </citation>
    <scope>NUCLEOTIDE SEQUENCE [LARGE SCALE GENOMIC DNA]</scope>
    <source>
        <strain evidence="7 8">L21-TH-D2</strain>
    </source>
</reference>
<dbReference type="InterPro" id="IPR051463">
    <property type="entry name" value="Peptidase_U62_metallo"/>
</dbReference>
<dbReference type="PANTHER" id="PTHR30624">
    <property type="entry name" value="UNCHARACTERIZED PROTEIN TLDD AND PMBA"/>
    <property type="match status" value="1"/>
</dbReference>